<reference evidence="2 3" key="1">
    <citation type="journal article" date="2019" name="Int. J. Syst. Evol. Microbiol.">
        <title>The Global Catalogue of Microorganisms (GCM) 10K type strain sequencing project: providing services to taxonomists for standard genome sequencing and annotation.</title>
        <authorList>
            <consortium name="The Broad Institute Genomics Platform"/>
            <consortium name="The Broad Institute Genome Sequencing Center for Infectious Disease"/>
            <person name="Wu L."/>
            <person name="Ma J."/>
        </authorList>
    </citation>
    <scope>NUCLEOTIDE SEQUENCE [LARGE SCALE GENOMIC DNA]</scope>
    <source>
        <strain evidence="2 3">JCM 15749</strain>
    </source>
</reference>
<evidence type="ECO:0000313" key="3">
    <source>
        <dbReference type="Proteomes" id="UP001501480"/>
    </source>
</evidence>
<evidence type="ECO:0000256" key="1">
    <source>
        <dbReference type="SAM" id="MobiDB-lite"/>
    </source>
</evidence>
<keyword evidence="3" id="KW-1185">Reference proteome</keyword>
<proteinExistence type="predicted"/>
<organism evidence="2 3">
    <name type="scientific">Aeromicrobium halocynthiae</name>
    <dbReference type="NCBI Taxonomy" id="560557"/>
    <lineage>
        <taxon>Bacteria</taxon>
        <taxon>Bacillati</taxon>
        <taxon>Actinomycetota</taxon>
        <taxon>Actinomycetes</taxon>
        <taxon>Propionibacteriales</taxon>
        <taxon>Nocardioidaceae</taxon>
        <taxon>Aeromicrobium</taxon>
    </lineage>
</organism>
<dbReference type="EMBL" id="BAAAPY010000005">
    <property type="protein sequence ID" value="GAA2078329.1"/>
    <property type="molecule type" value="Genomic_DNA"/>
</dbReference>
<gene>
    <name evidence="2" type="ORF">GCM10009821_17690</name>
</gene>
<evidence type="ECO:0000313" key="2">
    <source>
        <dbReference type="EMBL" id="GAA2078329.1"/>
    </source>
</evidence>
<accession>A0ABN2W041</accession>
<protein>
    <submittedName>
        <fullName evidence="2">Uncharacterized protein</fullName>
    </submittedName>
</protein>
<dbReference type="Proteomes" id="UP001501480">
    <property type="component" value="Unassembled WGS sequence"/>
</dbReference>
<sequence length="75" mass="8246">MPRSYAREPGHRRPAWGVRAGCLPDRCLGNPEALETVEEAPISAYPPDRCLGNPKVGHKVAETPISTRARDGVRR</sequence>
<comment type="caution">
    <text evidence="2">The sequence shown here is derived from an EMBL/GenBank/DDBJ whole genome shotgun (WGS) entry which is preliminary data.</text>
</comment>
<feature type="region of interest" description="Disordered" evidence="1">
    <location>
        <begin position="55"/>
        <end position="75"/>
    </location>
</feature>
<name>A0ABN2W041_9ACTN</name>